<comment type="subcellular location">
    <subcellularLocation>
        <location evidence="6">Cytoplasm</location>
    </subcellularLocation>
</comment>
<dbReference type="InterPro" id="IPR036980">
    <property type="entry name" value="RNase_P/MRP_Rpp29_sf"/>
</dbReference>
<dbReference type="InterPro" id="IPR002730">
    <property type="entry name" value="Rpp29/RNP1"/>
</dbReference>
<keyword evidence="1 6" id="KW-0963">Cytoplasm</keyword>
<gene>
    <name evidence="6" type="primary">rnp1</name>
    <name evidence="7" type="ORF">B9J98_03595</name>
</gene>
<dbReference type="Proteomes" id="UP000244066">
    <property type="component" value="Unassembled WGS sequence"/>
</dbReference>
<keyword evidence="3 6" id="KW-0540">Nuclease</keyword>
<dbReference type="InterPro" id="IPR023534">
    <property type="entry name" value="Rof/RNase_P-like"/>
</dbReference>
<dbReference type="InterPro" id="IPR023538">
    <property type="entry name" value="RNP1"/>
</dbReference>
<reference evidence="7 8" key="1">
    <citation type="submission" date="2017-04" db="EMBL/GenBank/DDBJ databases">
        <title>Draft Aigarchaeota genome from a New Zealand hot spring.</title>
        <authorList>
            <person name="Reysenbach A.-L."/>
            <person name="Donaho J.A."/>
            <person name="Gerhart J."/>
            <person name="Kelley J.F."/>
            <person name="Kouba K."/>
            <person name="Podar M."/>
            <person name="Stott M."/>
        </authorList>
    </citation>
    <scope>NUCLEOTIDE SEQUENCE [LARGE SCALE GENOMIC DNA]</scope>
    <source>
        <strain evidence="7">NZ13_MG1</strain>
    </source>
</reference>
<evidence type="ECO:0000256" key="4">
    <source>
        <dbReference type="ARBA" id="ARBA00022759"/>
    </source>
</evidence>
<dbReference type="GO" id="GO:0030677">
    <property type="term" value="C:ribonuclease P complex"/>
    <property type="evidence" value="ECO:0007669"/>
    <property type="project" value="UniProtKB-UniRule"/>
</dbReference>
<comment type="subunit">
    <text evidence="6">Consists of a catalytic RNA component and at least 4-5 protein subunits.</text>
</comment>
<evidence type="ECO:0000256" key="1">
    <source>
        <dbReference type="ARBA" id="ARBA00022490"/>
    </source>
</evidence>
<comment type="catalytic activity">
    <reaction evidence="6">
        <text>Endonucleolytic cleavage of RNA, removing 5'-extranucleotides from tRNA precursor.</text>
        <dbReference type="EC" id="3.1.26.5"/>
    </reaction>
</comment>
<evidence type="ECO:0000256" key="2">
    <source>
        <dbReference type="ARBA" id="ARBA00022694"/>
    </source>
</evidence>
<keyword evidence="2 6" id="KW-0819">tRNA processing</keyword>
<dbReference type="GO" id="GO:0004526">
    <property type="term" value="F:ribonuclease P activity"/>
    <property type="evidence" value="ECO:0007669"/>
    <property type="project" value="UniProtKB-UniRule"/>
</dbReference>
<organism evidence="7 8">
    <name type="scientific">Candidatus Terraquivivens tikiterensis</name>
    <dbReference type="NCBI Taxonomy" id="1980982"/>
    <lineage>
        <taxon>Archaea</taxon>
        <taxon>Nitrososphaerota</taxon>
        <taxon>Candidatus Wolframiiraptoraceae</taxon>
        <taxon>Candidatus Terraquivivens</taxon>
    </lineage>
</organism>
<evidence type="ECO:0000313" key="7">
    <source>
        <dbReference type="EMBL" id="PUA32674.1"/>
    </source>
</evidence>
<dbReference type="SMART" id="SM00538">
    <property type="entry name" value="POP4"/>
    <property type="match status" value="1"/>
</dbReference>
<dbReference type="HAMAP" id="MF_00754">
    <property type="entry name" value="RNase_P_1"/>
    <property type="match status" value="1"/>
</dbReference>
<dbReference type="EC" id="3.1.26.5" evidence="6"/>
<protein>
    <recommendedName>
        <fullName evidence="6">Ribonuclease P protein component 1</fullName>
        <shortName evidence="6">RNase P component 1</shortName>
        <ecNumber evidence="6">3.1.26.5</ecNumber>
    </recommendedName>
    <alternativeName>
        <fullName evidence="6">Rpp29</fullName>
    </alternativeName>
</protein>
<dbReference type="GO" id="GO:0001682">
    <property type="term" value="P:tRNA 5'-leader removal"/>
    <property type="evidence" value="ECO:0007669"/>
    <property type="project" value="UniProtKB-UniRule"/>
</dbReference>
<dbReference type="GO" id="GO:0005737">
    <property type="term" value="C:cytoplasm"/>
    <property type="evidence" value="ECO:0007669"/>
    <property type="project" value="UniProtKB-SubCell"/>
</dbReference>
<dbReference type="Gene3D" id="2.30.30.210">
    <property type="entry name" value="Ribonuclease P/MRP, subunit p29"/>
    <property type="match status" value="1"/>
</dbReference>
<sequence length="96" mass="10631">MQLPAELTAKNVTRHELLGLKVGVEWKHGKQKGLSGVVVGETRNMLIVQSPKGKKLFPKAACVFSFELPDGSRVKVDGAVILGRPEDRLKKVVKRW</sequence>
<dbReference type="AlphaFoldDB" id="A0A2R7Y580"/>
<dbReference type="EMBL" id="NDWU01000007">
    <property type="protein sequence ID" value="PUA32674.1"/>
    <property type="molecule type" value="Genomic_DNA"/>
</dbReference>
<comment type="function">
    <text evidence="6">Part of ribonuclease P, a protein complex that generates mature tRNA molecules by cleaving their 5'-ends.</text>
</comment>
<name>A0A2R7Y580_9ARCH</name>
<keyword evidence="4 6" id="KW-0255">Endonuclease</keyword>
<dbReference type="GO" id="GO:0003723">
    <property type="term" value="F:RNA binding"/>
    <property type="evidence" value="ECO:0007669"/>
    <property type="project" value="InterPro"/>
</dbReference>
<evidence type="ECO:0000256" key="6">
    <source>
        <dbReference type="HAMAP-Rule" id="MF_00754"/>
    </source>
</evidence>
<dbReference type="Pfam" id="PF01868">
    <property type="entry name" value="RNase_P-MRP_p29"/>
    <property type="match status" value="1"/>
</dbReference>
<evidence type="ECO:0000256" key="5">
    <source>
        <dbReference type="ARBA" id="ARBA00022801"/>
    </source>
</evidence>
<proteinExistence type="inferred from homology"/>
<evidence type="ECO:0000313" key="8">
    <source>
        <dbReference type="Proteomes" id="UP000244066"/>
    </source>
</evidence>
<accession>A0A2R7Y580</accession>
<keyword evidence="5 6" id="KW-0378">Hydrolase</keyword>
<comment type="similarity">
    <text evidence="6">Belongs to the eukaryotic/archaeal RNase P protein component 1 family.</text>
</comment>
<evidence type="ECO:0000256" key="3">
    <source>
        <dbReference type="ARBA" id="ARBA00022722"/>
    </source>
</evidence>
<dbReference type="SUPFAM" id="SSF101744">
    <property type="entry name" value="Rof/RNase P subunit-like"/>
    <property type="match status" value="1"/>
</dbReference>
<comment type="caution">
    <text evidence="7">The sequence shown here is derived from an EMBL/GenBank/DDBJ whole genome shotgun (WGS) entry which is preliminary data.</text>
</comment>